<dbReference type="InterPro" id="IPR007712">
    <property type="entry name" value="RelE/ParE_toxin"/>
</dbReference>
<dbReference type="EMBL" id="CP017019">
    <property type="protein sequence ID" value="AOQ23073.1"/>
    <property type="molecule type" value="Genomic_DNA"/>
</dbReference>
<comment type="similarity">
    <text evidence="1">Belongs to the RelE toxin family.</text>
</comment>
<dbReference type="Gene3D" id="3.30.2310.20">
    <property type="entry name" value="RelE-like"/>
    <property type="match status" value="1"/>
</dbReference>
<reference evidence="3 5" key="1">
    <citation type="submission" date="2016-08" db="EMBL/GenBank/DDBJ databases">
        <title>Moorella thermoacetica DSM 103132.</title>
        <authorList>
            <person name="Jendresen C.B."/>
            <person name="Redl S.M."/>
            <person name="Jensen T.O."/>
            <person name="Nielsen A.T."/>
        </authorList>
    </citation>
    <scope>NUCLEOTIDE SEQUENCE [LARGE SCALE GENOMIC DNA]</scope>
    <source>
        <strain evidence="3 5">DSM 103132</strain>
    </source>
</reference>
<keyword evidence="2" id="KW-1277">Toxin-antitoxin system</keyword>
<reference evidence="4 6" key="2">
    <citation type="submission" date="2019-05" db="EMBL/GenBank/DDBJ databases">
        <title>Genome sequence of Moorella thermoacetica ATCC 33924.</title>
        <authorList>
            <person name="Poehlein A."/>
            <person name="Bengelsdorf F.R."/>
            <person name="Duerre P."/>
            <person name="Daniel R."/>
        </authorList>
    </citation>
    <scope>NUCLEOTIDE SEQUENCE [LARGE SCALE GENOMIC DNA]</scope>
    <source>
        <strain evidence="4 6">ATCC 33924</strain>
    </source>
</reference>
<dbReference type="PANTHER" id="PTHR35601:SF1">
    <property type="entry name" value="TOXIN RELE"/>
    <property type="match status" value="1"/>
</dbReference>
<dbReference type="Pfam" id="PF05016">
    <property type="entry name" value="ParE_toxin"/>
    <property type="match status" value="1"/>
</dbReference>
<evidence type="ECO:0000313" key="6">
    <source>
        <dbReference type="Proteomes" id="UP000322283"/>
    </source>
</evidence>
<sequence length="119" mass="13720">MKWKIKWLPEAVKDMEELDRSVKLRVLRAIVKLEDDPLGYGEPLGEKAGLNLSGMRKLKTARRYRVVYRVEENAVVVLIVVVGKREDLQAYKTAAKRIAAYRKKAEAELNHLADLLKFK</sequence>
<evidence type="ECO:0000313" key="3">
    <source>
        <dbReference type="EMBL" id="AOQ23073.1"/>
    </source>
</evidence>
<dbReference type="Proteomes" id="UP000322283">
    <property type="component" value="Unassembled WGS sequence"/>
</dbReference>
<organism evidence="3 5">
    <name type="scientific">Neomoorella thermoacetica</name>
    <name type="common">Clostridium thermoaceticum</name>
    <dbReference type="NCBI Taxonomy" id="1525"/>
    <lineage>
        <taxon>Bacteria</taxon>
        <taxon>Bacillati</taxon>
        <taxon>Bacillota</taxon>
        <taxon>Clostridia</taxon>
        <taxon>Neomoorellales</taxon>
        <taxon>Neomoorellaceae</taxon>
        <taxon>Neomoorella</taxon>
    </lineage>
</organism>
<gene>
    <name evidence="3" type="ORF">Maut_00610</name>
    <name evidence="4" type="ORF">MTAT_26240</name>
</gene>
<evidence type="ECO:0000313" key="5">
    <source>
        <dbReference type="Proteomes" id="UP000094598"/>
    </source>
</evidence>
<dbReference type="PANTHER" id="PTHR35601">
    <property type="entry name" value="TOXIN RELE"/>
    <property type="match status" value="1"/>
</dbReference>
<evidence type="ECO:0000256" key="2">
    <source>
        <dbReference type="ARBA" id="ARBA00022649"/>
    </source>
</evidence>
<keyword evidence="6" id="KW-1185">Reference proteome</keyword>
<dbReference type="SUPFAM" id="SSF143011">
    <property type="entry name" value="RelE-like"/>
    <property type="match status" value="1"/>
</dbReference>
<dbReference type="AlphaFoldDB" id="A0AAC9HG65"/>
<protein>
    <submittedName>
        <fullName evidence="3">Plasmid stabilization system protein</fullName>
    </submittedName>
</protein>
<proteinExistence type="inferred from homology"/>
<dbReference type="NCBIfam" id="TIGR02385">
    <property type="entry name" value="RelE_StbE"/>
    <property type="match status" value="1"/>
</dbReference>
<evidence type="ECO:0000313" key="4">
    <source>
        <dbReference type="EMBL" id="TYL08960.1"/>
    </source>
</evidence>
<dbReference type="InterPro" id="IPR035093">
    <property type="entry name" value="RelE/ParE_toxin_dom_sf"/>
</dbReference>
<name>A0AAC9HG65_NEOTH</name>
<dbReference type="EMBL" id="VCDX01000013">
    <property type="protein sequence ID" value="TYL08960.1"/>
    <property type="molecule type" value="Genomic_DNA"/>
</dbReference>
<accession>A0AAC9HG65</accession>
<dbReference type="Proteomes" id="UP000094598">
    <property type="component" value="Chromosome"/>
</dbReference>
<dbReference type="RefSeq" id="WP_069588279.1">
    <property type="nucleotide sequence ID" value="NZ_CP017019.1"/>
</dbReference>
<evidence type="ECO:0000256" key="1">
    <source>
        <dbReference type="ARBA" id="ARBA00006226"/>
    </source>
</evidence>